<dbReference type="InterPro" id="IPR050327">
    <property type="entry name" value="Proton-linked_MCT"/>
</dbReference>
<dbReference type="EMBL" id="CDMC01000016">
    <property type="protein sequence ID" value="CEL10073.1"/>
    <property type="molecule type" value="Genomic_DNA"/>
</dbReference>
<gene>
    <name evidence="6" type="ORF">ASPCAL13200</name>
</gene>
<feature type="transmembrane region" description="Helical" evidence="4">
    <location>
        <begin position="189"/>
        <end position="210"/>
    </location>
</feature>
<feature type="transmembrane region" description="Helical" evidence="4">
    <location>
        <begin position="154"/>
        <end position="177"/>
    </location>
</feature>
<dbReference type="PANTHER" id="PTHR11360:SF177">
    <property type="entry name" value="RIBOFLAVIN TRANSPORTER MCH5"/>
    <property type="match status" value="1"/>
</dbReference>
<keyword evidence="4" id="KW-0812">Transmembrane</keyword>
<evidence type="ECO:0000313" key="7">
    <source>
        <dbReference type="Proteomes" id="UP000054771"/>
    </source>
</evidence>
<evidence type="ECO:0000313" key="6">
    <source>
        <dbReference type="EMBL" id="CEL10073.1"/>
    </source>
</evidence>
<dbReference type="PROSITE" id="PS50850">
    <property type="entry name" value="MFS"/>
    <property type="match status" value="1"/>
</dbReference>
<feature type="transmembrane region" description="Helical" evidence="4">
    <location>
        <begin position="391"/>
        <end position="410"/>
    </location>
</feature>
<evidence type="ECO:0000256" key="2">
    <source>
        <dbReference type="ARBA" id="ARBA00006727"/>
    </source>
</evidence>
<evidence type="ECO:0000256" key="1">
    <source>
        <dbReference type="ARBA" id="ARBA00004141"/>
    </source>
</evidence>
<keyword evidence="4" id="KW-1133">Transmembrane helix</keyword>
<evidence type="ECO:0000259" key="5">
    <source>
        <dbReference type="PROSITE" id="PS50850"/>
    </source>
</evidence>
<feature type="region of interest" description="Disordered" evidence="3">
    <location>
        <begin position="1"/>
        <end position="56"/>
    </location>
</feature>
<dbReference type="GO" id="GO:0016020">
    <property type="term" value="C:membrane"/>
    <property type="evidence" value="ECO:0007669"/>
    <property type="project" value="UniProtKB-SubCell"/>
</dbReference>
<proteinExistence type="inferred from homology"/>
<dbReference type="OMA" id="LYWHFVL"/>
<dbReference type="PANTHER" id="PTHR11360">
    <property type="entry name" value="MONOCARBOXYLATE TRANSPORTER"/>
    <property type="match status" value="1"/>
</dbReference>
<feature type="transmembrane region" description="Helical" evidence="4">
    <location>
        <begin position="268"/>
        <end position="292"/>
    </location>
</feature>
<accession>A0A0U5CHD0</accession>
<dbReference type="Proteomes" id="UP000054771">
    <property type="component" value="Unassembled WGS sequence"/>
</dbReference>
<feature type="domain" description="Major facilitator superfamily (MFS) profile" evidence="5">
    <location>
        <begin position="265"/>
        <end position="455"/>
    </location>
</feature>
<keyword evidence="7" id="KW-1185">Reference proteome</keyword>
<feature type="compositionally biased region" description="Polar residues" evidence="3">
    <location>
        <begin position="31"/>
        <end position="49"/>
    </location>
</feature>
<reference evidence="7" key="1">
    <citation type="journal article" date="2016" name="Genome Announc.">
        <title>Draft genome sequences of fungus Aspergillus calidoustus.</title>
        <authorList>
            <person name="Horn F."/>
            <person name="Linde J."/>
            <person name="Mattern D.J."/>
            <person name="Walther G."/>
            <person name="Guthke R."/>
            <person name="Scherlach K."/>
            <person name="Martin K."/>
            <person name="Brakhage A.A."/>
            <person name="Petzke L."/>
            <person name="Valiante V."/>
        </authorList>
    </citation>
    <scope>NUCLEOTIDE SEQUENCE [LARGE SCALE GENOMIC DNA]</scope>
    <source>
        <strain evidence="7">SF006504</strain>
    </source>
</reference>
<dbReference type="InterPro" id="IPR020846">
    <property type="entry name" value="MFS_dom"/>
</dbReference>
<dbReference type="InterPro" id="IPR011701">
    <property type="entry name" value="MFS"/>
</dbReference>
<dbReference type="GO" id="GO:0022857">
    <property type="term" value="F:transmembrane transporter activity"/>
    <property type="evidence" value="ECO:0007669"/>
    <property type="project" value="InterPro"/>
</dbReference>
<feature type="transmembrane region" description="Helical" evidence="4">
    <location>
        <begin position="222"/>
        <end position="242"/>
    </location>
</feature>
<name>A0A0U5CHD0_ASPCI</name>
<feature type="transmembrane region" description="Helical" evidence="4">
    <location>
        <begin position="104"/>
        <end position="126"/>
    </location>
</feature>
<keyword evidence="4" id="KW-0472">Membrane</keyword>
<feature type="transmembrane region" description="Helical" evidence="4">
    <location>
        <begin position="422"/>
        <end position="444"/>
    </location>
</feature>
<feature type="transmembrane region" description="Helical" evidence="4">
    <location>
        <begin position="64"/>
        <end position="84"/>
    </location>
</feature>
<dbReference type="InterPro" id="IPR036259">
    <property type="entry name" value="MFS_trans_sf"/>
</dbReference>
<dbReference type="OrthoDB" id="410267at2759"/>
<feature type="transmembrane region" description="Helical" evidence="4">
    <location>
        <begin position="298"/>
        <end position="319"/>
    </location>
</feature>
<feature type="compositionally biased region" description="Polar residues" evidence="3">
    <location>
        <begin position="8"/>
        <end position="24"/>
    </location>
</feature>
<dbReference type="Gene3D" id="1.20.1250.20">
    <property type="entry name" value="MFS general substrate transporter like domains"/>
    <property type="match status" value="2"/>
</dbReference>
<comment type="subcellular location">
    <subcellularLocation>
        <location evidence="1">Membrane</location>
        <topology evidence="1">Multi-pass membrane protein</topology>
    </subcellularLocation>
</comment>
<evidence type="ECO:0000256" key="4">
    <source>
        <dbReference type="SAM" id="Phobius"/>
    </source>
</evidence>
<feature type="transmembrane region" description="Helical" evidence="4">
    <location>
        <begin position="356"/>
        <end position="379"/>
    </location>
</feature>
<evidence type="ECO:0000256" key="3">
    <source>
        <dbReference type="SAM" id="MobiDB-lite"/>
    </source>
</evidence>
<sequence length="455" mass="49118">MEAAKTPQVYTSSGYELPESSTAINRDRPTGNETENPFTSGVSTPQAETTDPYDDFPDGGTRSWLVVLGSFFLLMASYGLMNSVGVLQSYLETHQLEGYSSRDVGWISGIFVWTSLGLGVFVGPLFDAYGPKELVTAGTGIYSLSVLLMAECTLYWHFVLCFGFLAGIGAALISNVGMSCVPHWFQAKAGMAIGTAMAGSGLGGVIFPYILRGTFGSVGYKWGMRITALVVLVMCGIASFLVKSRLPRNGRLKAAFDIRCFKDARFTWMALATFCLELVVFALIGLLPTYVLGQGFSAASSVNLLVVLNVTNCIGRLIAGRVADAYGRLNVLILLIAMAVILIFTILYPFSHSLIALYIFSALYGITSGSFICLAPVCVRQISPAKEIGMRFGTFYCLVSFATLICIPIGGEMLEKVGARMVVVWLGGVLVVAMGMFLAARWACLGYRWDWGSKI</sequence>
<dbReference type="SUPFAM" id="SSF103473">
    <property type="entry name" value="MFS general substrate transporter"/>
    <property type="match status" value="1"/>
</dbReference>
<feature type="transmembrane region" description="Helical" evidence="4">
    <location>
        <begin position="331"/>
        <end position="350"/>
    </location>
</feature>
<organism evidence="6 7">
    <name type="scientific">Aspergillus calidoustus</name>
    <dbReference type="NCBI Taxonomy" id="454130"/>
    <lineage>
        <taxon>Eukaryota</taxon>
        <taxon>Fungi</taxon>
        <taxon>Dikarya</taxon>
        <taxon>Ascomycota</taxon>
        <taxon>Pezizomycotina</taxon>
        <taxon>Eurotiomycetes</taxon>
        <taxon>Eurotiomycetidae</taxon>
        <taxon>Eurotiales</taxon>
        <taxon>Aspergillaceae</taxon>
        <taxon>Aspergillus</taxon>
        <taxon>Aspergillus subgen. Nidulantes</taxon>
    </lineage>
</organism>
<comment type="similarity">
    <text evidence="2">Belongs to the major facilitator superfamily. Monocarboxylate porter (TC 2.A.1.13) family.</text>
</comment>
<protein>
    <recommendedName>
        <fullName evidence="5">Major facilitator superfamily (MFS) profile domain-containing protein</fullName>
    </recommendedName>
</protein>
<dbReference type="AlphaFoldDB" id="A0A0U5CHD0"/>
<dbReference type="Pfam" id="PF07690">
    <property type="entry name" value="MFS_1"/>
    <property type="match status" value="1"/>
</dbReference>